<dbReference type="PANTHER" id="PTHR30619">
    <property type="entry name" value="DNA INTERNALIZATION/COMPETENCE PROTEIN COMEC/REC2"/>
    <property type="match status" value="1"/>
</dbReference>
<proteinExistence type="predicted"/>
<dbReference type="OrthoDB" id="5371837at2759"/>
<feature type="compositionally biased region" description="Low complexity" evidence="1">
    <location>
        <begin position="445"/>
        <end position="454"/>
    </location>
</feature>
<dbReference type="SUPFAM" id="SSF56281">
    <property type="entry name" value="Metallo-hydrolase/oxidoreductase"/>
    <property type="match status" value="1"/>
</dbReference>
<protein>
    <recommendedName>
        <fullName evidence="4">Metallo-beta-lactamase domain-containing protein</fullName>
    </recommendedName>
</protein>
<evidence type="ECO:0000256" key="1">
    <source>
        <dbReference type="SAM" id="MobiDB-lite"/>
    </source>
</evidence>
<dbReference type="InterPro" id="IPR036866">
    <property type="entry name" value="RibonucZ/Hydroxyglut_hydro"/>
</dbReference>
<dbReference type="InterPro" id="IPR052159">
    <property type="entry name" value="Competence_DNA_uptake"/>
</dbReference>
<keyword evidence="3" id="KW-1185">Reference proteome</keyword>
<gene>
    <name evidence="2" type="ORF">P167DRAFT_540170</name>
</gene>
<dbReference type="Gene3D" id="3.60.15.10">
    <property type="entry name" value="Ribonuclease Z/Hydroxyacylglutathione hydrolase-like"/>
    <property type="match status" value="2"/>
</dbReference>
<dbReference type="EMBL" id="ML119185">
    <property type="protein sequence ID" value="RPB07359.1"/>
    <property type="molecule type" value="Genomic_DNA"/>
</dbReference>
<feature type="compositionally biased region" description="Pro residues" evidence="1">
    <location>
        <begin position="395"/>
        <end position="424"/>
    </location>
</feature>
<evidence type="ECO:0000313" key="3">
    <source>
        <dbReference type="Proteomes" id="UP000277580"/>
    </source>
</evidence>
<dbReference type="Proteomes" id="UP000277580">
    <property type="component" value="Unassembled WGS sequence"/>
</dbReference>
<accession>A0A3N4KDD7</accession>
<dbReference type="InParanoid" id="A0A3N4KDD7"/>
<feature type="region of interest" description="Disordered" evidence="1">
    <location>
        <begin position="390"/>
        <end position="467"/>
    </location>
</feature>
<name>A0A3N4KDD7_9PEZI</name>
<feature type="compositionally biased region" description="Low complexity" evidence="1">
    <location>
        <begin position="425"/>
        <end position="437"/>
    </location>
</feature>
<dbReference type="PANTHER" id="PTHR30619:SF1">
    <property type="entry name" value="RECOMBINATION PROTEIN 2"/>
    <property type="match status" value="1"/>
</dbReference>
<organism evidence="2 3">
    <name type="scientific">Morchella conica CCBAS932</name>
    <dbReference type="NCBI Taxonomy" id="1392247"/>
    <lineage>
        <taxon>Eukaryota</taxon>
        <taxon>Fungi</taxon>
        <taxon>Dikarya</taxon>
        <taxon>Ascomycota</taxon>
        <taxon>Pezizomycotina</taxon>
        <taxon>Pezizomycetes</taxon>
        <taxon>Pezizales</taxon>
        <taxon>Morchellaceae</taxon>
        <taxon>Morchella</taxon>
    </lineage>
</organism>
<evidence type="ECO:0000313" key="2">
    <source>
        <dbReference type="EMBL" id="RPB07359.1"/>
    </source>
</evidence>
<sequence length="718" mass="79876">MSTPAAVQETFETGIKPLAQIIMLDAAHGDSNIIDICIKDLNGDGTYQPGSWRRFLIDSGPDYKDIRENLIRVLKSYKQPKVEGGNAPLEDPTVEMVQFTHTDDDHCGGGKGLFEALETDLALREHFSNTVVAFHRPPKQHPDWKITFAPVPTNINQPYTVTCQALGWHDKRLDLEKSNVYLRYSFSINNKARIEYDTPTVPITVEQLAGTELSVNCNVTLHRRHIGHNTTHLAPYTMRAAHKEIFTANSRFPIHVDEKTQKRVVTLGSKRATSTPKLEIVENKDVPDGERRRASQMYYRVMEGLEKVVELDRRRLKGTRVGTRRRTAMVTAPTVTPPKVTPLLKSEDIWVPKQNETVTYGLATMEIVGPTPTIHHELIGDIMRVEYDQGVVNTPPQPGKKPRPNTPPPTNNTPPTDNPTPTDNPAPTDNSTPTNNTKPKKTPPAKKNPTPKAGTKPKREAPYPPLALEKDSVLHNMASIVTLFRRWADTATATAKIPTAPPVLSMLFTGDAHDRECQVRDTVANFAGPVPPRFVNVLKIPHHGSLCSTSVEFYNRITADVYLVCAKQNNNGLPSLRILEAIVSGTTVQGGGRHASIFFSNPDSLWNITSAQHKEPMPSNLNTLLSGNKKPGTPVGQAGKYDYTCYILKHPTGQGVLWTKDTKSGNKNAGIILLGLDTAGKVVVNADSKWWDKWDEQRIKKPKKRPADDLEEYRKSRK</sequence>
<evidence type="ECO:0008006" key="4">
    <source>
        <dbReference type="Google" id="ProtNLM"/>
    </source>
</evidence>
<reference evidence="2 3" key="1">
    <citation type="journal article" date="2018" name="Nat. Ecol. Evol.">
        <title>Pezizomycetes genomes reveal the molecular basis of ectomycorrhizal truffle lifestyle.</title>
        <authorList>
            <person name="Murat C."/>
            <person name="Payen T."/>
            <person name="Noel B."/>
            <person name="Kuo A."/>
            <person name="Morin E."/>
            <person name="Chen J."/>
            <person name="Kohler A."/>
            <person name="Krizsan K."/>
            <person name="Balestrini R."/>
            <person name="Da Silva C."/>
            <person name="Montanini B."/>
            <person name="Hainaut M."/>
            <person name="Levati E."/>
            <person name="Barry K.W."/>
            <person name="Belfiori B."/>
            <person name="Cichocki N."/>
            <person name="Clum A."/>
            <person name="Dockter R.B."/>
            <person name="Fauchery L."/>
            <person name="Guy J."/>
            <person name="Iotti M."/>
            <person name="Le Tacon F."/>
            <person name="Lindquist E.A."/>
            <person name="Lipzen A."/>
            <person name="Malagnac F."/>
            <person name="Mello A."/>
            <person name="Molinier V."/>
            <person name="Miyauchi S."/>
            <person name="Poulain J."/>
            <person name="Riccioni C."/>
            <person name="Rubini A."/>
            <person name="Sitrit Y."/>
            <person name="Splivallo R."/>
            <person name="Traeger S."/>
            <person name="Wang M."/>
            <person name="Zifcakova L."/>
            <person name="Wipf D."/>
            <person name="Zambonelli A."/>
            <person name="Paolocci F."/>
            <person name="Nowrousian M."/>
            <person name="Ottonello S."/>
            <person name="Baldrian P."/>
            <person name="Spatafora J.W."/>
            <person name="Henrissat B."/>
            <person name="Nagy L.G."/>
            <person name="Aury J.M."/>
            <person name="Wincker P."/>
            <person name="Grigoriev I.V."/>
            <person name="Bonfante P."/>
            <person name="Martin F.M."/>
        </authorList>
    </citation>
    <scope>NUCLEOTIDE SEQUENCE [LARGE SCALE GENOMIC DNA]</scope>
    <source>
        <strain evidence="2 3">CCBAS932</strain>
    </source>
</reference>
<dbReference type="AlphaFoldDB" id="A0A3N4KDD7"/>
<feature type="region of interest" description="Disordered" evidence="1">
    <location>
        <begin position="695"/>
        <end position="718"/>
    </location>
</feature>